<dbReference type="PANTHER" id="PTHR43011">
    <property type="entry name" value="IRON-SULFUR CLUSTER ASSEMBLY 2 HOMOLOG, MITOCHONDRIAL"/>
    <property type="match status" value="1"/>
</dbReference>
<evidence type="ECO:0000256" key="5">
    <source>
        <dbReference type="ARBA" id="ARBA00023128"/>
    </source>
</evidence>
<dbReference type="NCBIfam" id="TIGR00049">
    <property type="entry name" value="iron-sulfur cluster assembly accessory protein"/>
    <property type="match status" value="1"/>
</dbReference>
<dbReference type="SUPFAM" id="SSF89360">
    <property type="entry name" value="HesB-like domain"/>
    <property type="match status" value="1"/>
</dbReference>
<dbReference type="GO" id="GO:0016226">
    <property type="term" value="P:iron-sulfur cluster assembly"/>
    <property type="evidence" value="ECO:0007669"/>
    <property type="project" value="InterPro"/>
</dbReference>
<evidence type="ECO:0000256" key="3">
    <source>
        <dbReference type="ARBA" id="ARBA00022723"/>
    </source>
</evidence>
<dbReference type="InterPro" id="IPR000361">
    <property type="entry name" value="ATAP_core_dom"/>
</dbReference>
<dbReference type="GO" id="GO:0051539">
    <property type="term" value="F:4 iron, 4 sulfur cluster binding"/>
    <property type="evidence" value="ECO:0007669"/>
    <property type="project" value="TreeGrafter"/>
</dbReference>
<comment type="subcellular location">
    <subcellularLocation>
        <location evidence="1">Mitochondrion</location>
    </subcellularLocation>
</comment>
<evidence type="ECO:0000256" key="7">
    <source>
        <dbReference type="ARBA" id="ARBA00073313"/>
    </source>
</evidence>
<protein>
    <recommendedName>
        <fullName evidence="7">Iron-sulfur cluster assembly 2 homolog, mitochondrial</fullName>
    </recommendedName>
    <alternativeName>
        <fullName evidence="8">HESB-like domain-containing protein 1</fullName>
    </alternativeName>
</protein>
<evidence type="ECO:0000313" key="11">
    <source>
        <dbReference type="EMBL" id="CAB4036018.1"/>
    </source>
</evidence>
<evidence type="ECO:0000256" key="1">
    <source>
        <dbReference type="ARBA" id="ARBA00004173"/>
    </source>
</evidence>
<keyword evidence="4" id="KW-0408">Iron</keyword>
<proteinExistence type="inferred from homology"/>
<feature type="domain" description="Core" evidence="10">
    <location>
        <begin position="49"/>
        <end position="146"/>
    </location>
</feature>
<evidence type="ECO:0000256" key="4">
    <source>
        <dbReference type="ARBA" id="ARBA00023004"/>
    </source>
</evidence>
<dbReference type="GO" id="GO:0120510">
    <property type="term" value="C:mitochondrial [4Fe-4S] assembly complex"/>
    <property type="evidence" value="ECO:0007669"/>
    <property type="project" value="UniProtKB-ARBA"/>
</dbReference>
<keyword evidence="3" id="KW-0479">Metal-binding</keyword>
<dbReference type="GO" id="GO:0005506">
    <property type="term" value="F:iron ion binding"/>
    <property type="evidence" value="ECO:0007669"/>
    <property type="project" value="TreeGrafter"/>
</dbReference>
<evidence type="ECO:0000256" key="6">
    <source>
        <dbReference type="ARBA" id="ARBA00057540"/>
    </source>
</evidence>
<evidence type="ECO:0000259" key="10">
    <source>
        <dbReference type="Pfam" id="PF01521"/>
    </source>
</evidence>
<comment type="function">
    <text evidence="6">Involved in the maturation of mitochondrial 4Fe-4S proteins functioning late in the iron-sulfur cluster assembly pathway. May be involved in the binding of an intermediate of Fe/S cluster assembly.</text>
</comment>
<dbReference type="Gene3D" id="2.60.300.12">
    <property type="entry name" value="HesB-like domain"/>
    <property type="match status" value="1"/>
</dbReference>
<gene>
    <name evidence="11" type="ORF">PACLA_8A008336</name>
</gene>
<comment type="subunit">
    <text evidence="9">Heterotetramer; forms a dimer of dimers with IBA57. Interacts with [2Fe-2S]-ISCA2 forming the heterodimer [2Fe- 2S]-ISCA2-IBA57 complex; [2Fe-2S] cluster binding is absolutely required to promote the complex formation.</text>
</comment>
<comment type="caution">
    <text evidence="11">The sequence shown here is derived from an EMBL/GenBank/DDBJ whole genome shotgun (WGS) entry which is preliminary data.</text>
</comment>
<dbReference type="InterPro" id="IPR017870">
    <property type="entry name" value="FeS_cluster_insertion_CS"/>
</dbReference>
<dbReference type="GO" id="GO:0051537">
    <property type="term" value="F:2 iron, 2 sulfur cluster binding"/>
    <property type="evidence" value="ECO:0007669"/>
    <property type="project" value="TreeGrafter"/>
</dbReference>
<reference evidence="11" key="1">
    <citation type="submission" date="2020-04" db="EMBL/GenBank/DDBJ databases">
        <authorList>
            <person name="Alioto T."/>
            <person name="Alioto T."/>
            <person name="Gomez Garrido J."/>
        </authorList>
    </citation>
    <scope>NUCLEOTIDE SEQUENCE</scope>
    <source>
        <strain evidence="11">A484AB</strain>
    </source>
</reference>
<evidence type="ECO:0000256" key="9">
    <source>
        <dbReference type="ARBA" id="ARBA00093471"/>
    </source>
</evidence>
<dbReference type="Pfam" id="PF01521">
    <property type="entry name" value="Fe-S_biosyn"/>
    <property type="match status" value="1"/>
</dbReference>
<dbReference type="InterPro" id="IPR016092">
    <property type="entry name" value="ATAP"/>
</dbReference>
<dbReference type="EMBL" id="CACRXK020021619">
    <property type="protein sequence ID" value="CAB4036018.1"/>
    <property type="molecule type" value="Genomic_DNA"/>
</dbReference>
<accession>A0A6S7JY21</accession>
<dbReference type="FunFam" id="2.60.300.12:FF:000006">
    <property type="entry name" value="Iron-sulfur cluster assembly 2 mitochondrial"/>
    <property type="match status" value="1"/>
</dbReference>
<keyword evidence="5" id="KW-0496">Mitochondrion</keyword>
<comment type="similarity">
    <text evidence="2">Belongs to the HesB/IscA family.</text>
</comment>
<dbReference type="PANTHER" id="PTHR43011:SF1">
    <property type="entry name" value="IRON-SULFUR CLUSTER ASSEMBLY 2 HOMOLOG, MITOCHONDRIAL"/>
    <property type="match status" value="1"/>
</dbReference>
<evidence type="ECO:0000256" key="8">
    <source>
        <dbReference type="ARBA" id="ARBA00077082"/>
    </source>
</evidence>
<name>A0A6S7JY21_PARCT</name>
<evidence type="ECO:0000256" key="2">
    <source>
        <dbReference type="ARBA" id="ARBA00006718"/>
    </source>
</evidence>
<dbReference type="PROSITE" id="PS01152">
    <property type="entry name" value="HESB"/>
    <property type="match status" value="1"/>
</dbReference>
<sequence>MATKITISKLFRPRVLSAFCTKYSGFKHYSGLLYQSTATNTEQTQDEGLSLSDNCVKQLHKIGVADKFLRVIVEGGGCSGFQYKFELDEKLQDDDKVFERDGAKVVIDEMSLDILKGSEIDYSQELIRSSFQVVNNPRAEMGCSCGVSFSIKLD</sequence>
<evidence type="ECO:0000313" key="12">
    <source>
        <dbReference type="Proteomes" id="UP001152795"/>
    </source>
</evidence>
<dbReference type="AlphaFoldDB" id="A0A6S7JY21"/>
<dbReference type="OrthoDB" id="1938621at2759"/>
<keyword evidence="12" id="KW-1185">Reference proteome</keyword>
<dbReference type="Proteomes" id="UP001152795">
    <property type="component" value="Unassembled WGS sequence"/>
</dbReference>
<organism evidence="11 12">
    <name type="scientific">Paramuricea clavata</name>
    <name type="common">Red gorgonian</name>
    <name type="synonym">Violescent sea-whip</name>
    <dbReference type="NCBI Taxonomy" id="317549"/>
    <lineage>
        <taxon>Eukaryota</taxon>
        <taxon>Metazoa</taxon>
        <taxon>Cnidaria</taxon>
        <taxon>Anthozoa</taxon>
        <taxon>Octocorallia</taxon>
        <taxon>Malacalcyonacea</taxon>
        <taxon>Plexauridae</taxon>
        <taxon>Paramuricea</taxon>
    </lineage>
</organism>
<dbReference type="InterPro" id="IPR035903">
    <property type="entry name" value="HesB-like_dom_sf"/>
</dbReference>